<organism evidence="1 2">
    <name type="scientific">Porites evermanni</name>
    <dbReference type="NCBI Taxonomy" id="104178"/>
    <lineage>
        <taxon>Eukaryota</taxon>
        <taxon>Metazoa</taxon>
        <taxon>Cnidaria</taxon>
        <taxon>Anthozoa</taxon>
        <taxon>Hexacorallia</taxon>
        <taxon>Scleractinia</taxon>
        <taxon>Fungiina</taxon>
        <taxon>Poritidae</taxon>
        <taxon>Porites</taxon>
    </lineage>
</organism>
<dbReference type="EMBL" id="CALNXI010001349">
    <property type="protein sequence ID" value="CAH3165873.1"/>
    <property type="molecule type" value="Genomic_DNA"/>
</dbReference>
<evidence type="ECO:0000313" key="2">
    <source>
        <dbReference type="Proteomes" id="UP001159427"/>
    </source>
</evidence>
<gene>
    <name evidence="1" type="ORF">PEVE_00005471</name>
</gene>
<keyword evidence="2" id="KW-1185">Reference proteome</keyword>
<sequence length="159" mass="18551">MKMKDGDYIYKCPYFNSQAQIVMNPNDFLSSLEFAQQHIMNKIGVWLSEGSGWTICSIDEHYLNTVVYEPMKGNSYIPLPVKLQNSAKGLINIKNKDNECFRWCHIRYLNPQNKDPQRVKIIDKEMVPKLNYQGVEFPVNVKHYSKIEEQNSININVFG</sequence>
<dbReference type="PANTHER" id="PTHR31511:SF12">
    <property type="entry name" value="RHO TERMINATION FACTOR N-TERMINAL DOMAIN-CONTAINING PROTEIN"/>
    <property type="match status" value="1"/>
</dbReference>
<proteinExistence type="predicted"/>
<reference evidence="1 2" key="1">
    <citation type="submission" date="2022-05" db="EMBL/GenBank/DDBJ databases">
        <authorList>
            <consortium name="Genoscope - CEA"/>
            <person name="William W."/>
        </authorList>
    </citation>
    <scope>NUCLEOTIDE SEQUENCE [LARGE SCALE GENOMIC DNA]</scope>
</reference>
<dbReference type="PANTHER" id="PTHR31511">
    <property type="entry name" value="PROTEIN CBG23764"/>
    <property type="match status" value="1"/>
</dbReference>
<comment type="caution">
    <text evidence="1">The sequence shown here is derived from an EMBL/GenBank/DDBJ whole genome shotgun (WGS) entry which is preliminary data.</text>
</comment>
<evidence type="ECO:0000313" key="1">
    <source>
        <dbReference type="EMBL" id="CAH3165873.1"/>
    </source>
</evidence>
<name>A0ABN8QKH2_9CNID</name>
<protein>
    <submittedName>
        <fullName evidence="1">Uncharacterized protein</fullName>
    </submittedName>
</protein>
<accession>A0ABN8QKH2</accession>
<dbReference type="Proteomes" id="UP001159427">
    <property type="component" value="Unassembled WGS sequence"/>
</dbReference>